<feature type="chain" id="PRO_5040509262" evidence="1">
    <location>
        <begin position="17"/>
        <end position="88"/>
    </location>
</feature>
<accession>A0A9N9B681</accession>
<dbReference type="AlphaFoldDB" id="A0A9N9B681"/>
<proteinExistence type="predicted"/>
<evidence type="ECO:0000256" key="1">
    <source>
        <dbReference type="SAM" id="SignalP"/>
    </source>
</evidence>
<reference evidence="2" key="1">
    <citation type="submission" date="2021-06" db="EMBL/GenBank/DDBJ databases">
        <authorList>
            <person name="Kallberg Y."/>
            <person name="Tangrot J."/>
            <person name="Rosling A."/>
        </authorList>
    </citation>
    <scope>NUCLEOTIDE SEQUENCE</scope>
    <source>
        <strain evidence="2">FL130A</strain>
    </source>
</reference>
<keyword evidence="3" id="KW-1185">Reference proteome</keyword>
<sequence>MGIFIMILIAPGLYVMIDVGQIELPKSFQTCGQFIDNIVKVFAFTKKYKYEIQKFRDYMNKKKKVIDIPEEIIKNHQVVASYAGITSV</sequence>
<dbReference type="OrthoDB" id="2448606at2759"/>
<gene>
    <name evidence="2" type="ORF">ALEPTO_LOCUS6153</name>
</gene>
<name>A0A9N9B681_9GLOM</name>
<evidence type="ECO:0000313" key="3">
    <source>
        <dbReference type="Proteomes" id="UP000789508"/>
    </source>
</evidence>
<dbReference type="EMBL" id="CAJVPS010001993">
    <property type="protein sequence ID" value="CAG8556874.1"/>
    <property type="molecule type" value="Genomic_DNA"/>
</dbReference>
<organism evidence="2 3">
    <name type="scientific">Ambispora leptoticha</name>
    <dbReference type="NCBI Taxonomy" id="144679"/>
    <lineage>
        <taxon>Eukaryota</taxon>
        <taxon>Fungi</taxon>
        <taxon>Fungi incertae sedis</taxon>
        <taxon>Mucoromycota</taxon>
        <taxon>Glomeromycotina</taxon>
        <taxon>Glomeromycetes</taxon>
        <taxon>Archaeosporales</taxon>
        <taxon>Ambisporaceae</taxon>
        <taxon>Ambispora</taxon>
    </lineage>
</organism>
<keyword evidence="1" id="KW-0732">Signal</keyword>
<protein>
    <submittedName>
        <fullName evidence="2">11393_t:CDS:1</fullName>
    </submittedName>
</protein>
<comment type="caution">
    <text evidence="2">The sequence shown here is derived from an EMBL/GenBank/DDBJ whole genome shotgun (WGS) entry which is preliminary data.</text>
</comment>
<dbReference type="Proteomes" id="UP000789508">
    <property type="component" value="Unassembled WGS sequence"/>
</dbReference>
<evidence type="ECO:0000313" key="2">
    <source>
        <dbReference type="EMBL" id="CAG8556874.1"/>
    </source>
</evidence>
<feature type="signal peptide" evidence="1">
    <location>
        <begin position="1"/>
        <end position="16"/>
    </location>
</feature>